<comment type="function">
    <text evidence="5">One of the proteins that surrounds the polypeptide exit tunnel on the outside of the subunit.</text>
</comment>
<comment type="similarity">
    <text evidence="1 5">Belongs to the universal ribosomal protein uL24 family.</text>
</comment>
<dbReference type="SUPFAM" id="SSF50104">
    <property type="entry name" value="Translation proteins SH3-like domain"/>
    <property type="match status" value="1"/>
</dbReference>
<dbReference type="Proteomes" id="UP000315724">
    <property type="component" value="Chromosome"/>
</dbReference>
<dbReference type="GO" id="GO:0019843">
    <property type="term" value="F:rRNA binding"/>
    <property type="evidence" value="ECO:0007669"/>
    <property type="project" value="UniProtKB-UniRule"/>
</dbReference>
<evidence type="ECO:0000313" key="9">
    <source>
        <dbReference type="Proteomes" id="UP000315724"/>
    </source>
</evidence>
<dbReference type="InterPro" id="IPR003256">
    <property type="entry name" value="Ribosomal_uL24"/>
</dbReference>
<dbReference type="AlphaFoldDB" id="A0A517QI15"/>
<dbReference type="Gene3D" id="2.30.30.30">
    <property type="match status" value="1"/>
</dbReference>
<evidence type="ECO:0000256" key="3">
    <source>
        <dbReference type="ARBA" id="ARBA00023274"/>
    </source>
</evidence>
<protein>
    <recommendedName>
        <fullName evidence="4 5">Large ribosomal subunit protein uL24</fullName>
    </recommendedName>
</protein>
<dbReference type="InterPro" id="IPR008991">
    <property type="entry name" value="Translation_prot_SH3-like_sf"/>
</dbReference>
<dbReference type="InterPro" id="IPR041988">
    <property type="entry name" value="Ribosomal_uL24_KOW"/>
</dbReference>
<name>A0A517QI15_9PLAN</name>
<feature type="region of interest" description="Disordered" evidence="6">
    <location>
        <begin position="1"/>
        <end position="24"/>
    </location>
</feature>
<evidence type="ECO:0000256" key="6">
    <source>
        <dbReference type="SAM" id="MobiDB-lite"/>
    </source>
</evidence>
<dbReference type="NCBIfam" id="TIGR01079">
    <property type="entry name" value="rplX_bact"/>
    <property type="match status" value="1"/>
</dbReference>
<dbReference type="GO" id="GO:0006412">
    <property type="term" value="P:translation"/>
    <property type="evidence" value="ECO:0007669"/>
    <property type="project" value="UniProtKB-UniRule"/>
</dbReference>
<dbReference type="Pfam" id="PF17136">
    <property type="entry name" value="ribosomal_L24"/>
    <property type="match status" value="1"/>
</dbReference>
<keyword evidence="9" id="KW-1185">Reference proteome</keyword>
<dbReference type="EMBL" id="CP036267">
    <property type="protein sequence ID" value="QDT31278.1"/>
    <property type="molecule type" value="Genomic_DNA"/>
</dbReference>
<proteinExistence type="inferred from homology"/>
<gene>
    <name evidence="5 8" type="primary">rplX</name>
    <name evidence="8" type="ORF">Mal48_05110</name>
</gene>
<evidence type="ECO:0000313" key="8">
    <source>
        <dbReference type="EMBL" id="QDT31278.1"/>
    </source>
</evidence>
<dbReference type="GO" id="GO:0005840">
    <property type="term" value="C:ribosome"/>
    <property type="evidence" value="ECO:0007669"/>
    <property type="project" value="UniProtKB-KW"/>
</dbReference>
<evidence type="ECO:0000256" key="5">
    <source>
        <dbReference type="HAMAP-Rule" id="MF_01326"/>
    </source>
</evidence>
<evidence type="ECO:0000256" key="4">
    <source>
        <dbReference type="ARBA" id="ARBA00035206"/>
    </source>
</evidence>
<dbReference type="OrthoDB" id="9807419at2"/>
<comment type="function">
    <text evidence="5">One of two assembly initiator proteins, it binds directly to the 5'-end of the 23S rRNA, where it nucleates assembly of the 50S subunit.</text>
</comment>
<dbReference type="GO" id="GO:0003735">
    <property type="term" value="F:structural constituent of ribosome"/>
    <property type="evidence" value="ECO:0007669"/>
    <property type="project" value="InterPro"/>
</dbReference>
<dbReference type="KEGG" id="tpol:Mal48_05110"/>
<dbReference type="CDD" id="cd06089">
    <property type="entry name" value="KOW_RPL26"/>
    <property type="match status" value="1"/>
</dbReference>
<keyword evidence="3 5" id="KW-0687">Ribonucleoprotein</keyword>
<dbReference type="InterPro" id="IPR014722">
    <property type="entry name" value="Rib_uL2_dom2"/>
</dbReference>
<dbReference type="PANTHER" id="PTHR12903">
    <property type="entry name" value="MITOCHONDRIAL RIBOSOMAL PROTEIN L24"/>
    <property type="match status" value="1"/>
</dbReference>
<dbReference type="InterPro" id="IPR057264">
    <property type="entry name" value="Ribosomal_uL24_C"/>
</dbReference>
<dbReference type="HAMAP" id="MF_01326_B">
    <property type="entry name" value="Ribosomal_uL24_B"/>
    <property type="match status" value="1"/>
</dbReference>
<evidence type="ECO:0000259" key="7">
    <source>
        <dbReference type="Pfam" id="PF17136"/>
    </source>
</evidence>
<dbReference type="GO" id="GO:1990904">
    <property type="term" value="C:ribonucleoprotein complex"/>
    <property type="evidence" value="ECO:0007669"/>
    <property type="project" value="UniProtKB-KW"/>
</dbReference>
<evidence type="ECO:0000256" key="1">
    <source>
        <dbReference type="ARBA" id="ARBA00010618"/>
    </source>
</evidence>
<sequence length="117" mass="13074">MKIKRGDMVLVTAGDDRSSTPRPVQQVLDNGQKVLIEGVNLVYKHVKRGHPKSPQGGRLRMEKPIQSSNVVYYCTSCEQGVKLGYRFNENGEKERYCRKCSNGIGVVSPARGKHIQS</sequence>
<organism evidence="8 9">
    <name type="scientific">Thalassoglobus polymorphus</name>
    <dbReference type="NCBI Taxonomy" id="2527994"/>
    <lineage>
        <taxon>Bacteria</taxon>
        <taxon>Pseudomonadati</taxon>
        <taxon>Planctomycetota</taxon>
        <taxon>Planctomycetia</taxon>
        <taxon>Planctomycetales</taxon>
        <taxon>Planctomycetaceae</taxon>
        <taxon>Thalassoglobus</taxon>
    </lineage>
</organism>
<keyword evidence="5" id="KW-0699">rRNA-binding</keyword>
<reference evidence="8 9" key="1">
    <citation type="submission" date="2019-02" db="EMBL/GenBank/DDBJ databases">
        <title>Deep-cultivation of Planctomycetes and their phenomic and genomic characterization uncovers novel biology.</title>
        <authorList>
            <person name="Wiegand S."/>
            <person name="Jogler M."/>
            <person name="Boedeker C."/>
            <person name="Pinto D."/>
            <person name="Vollmers J."/>
            <person name="Rivas-Marin E."/>
            <person name="Kohn T."/>
            <person name="Peeters S.H."/>
            <person name="Heuer A."/>
            <person name="Rast P."/>
            <person name="Oberbeckmann S."/>
            <person name="Bunk B."/>
            <person name="Jeske O."/>
            <person name="Meyerdierks A."/>
            <person name="Storesund J.E."/>
            <person name="Kallscheuer N."/>
            <person name="Luecker S."/>
            <person name="Lage O.M."/>
            <person name="Pohl T."/>
            <person name="Merkel B.J."/>
            <person name="Hornburger P."/>
            <person name="Mueller R.-W."/>
            <person name="Bruemmer F."/>
            <person name="Labrenz M."/>
            <person name="Spormann A.M."/>
            <person name="Op den Camp H."/>
            <person name="Overmann J."/>
            <person name="Amann R."/>
            <person name="Jetten M.S.M."/>
            <person name="Mascher T."/>
            <person name="Medema M.H."/>
            <person name="Devos D.P."/>
            <person name="Kaster A.-K."/>
            <person name="Ovreas L."/>
            <person name="Rohde M."/>
            <person name="Galperin M.Y."/>
            <person name="Jogler C."/>
        </authorList>
    </citation>
    <scope>NUCLEOTIDE SEQUENCE [LARGE SCALE GENOMIC DNA]</scope>
    <source>
        <strain evidence="8 9">Mal48</strain>
    </source>
</reference>
<comment type="subunit">
    <text evidence="5">Part of the 50S ribosomal subunit.</text>
</comment>
<feature type="domain" description="Large ribosomal subunit protein uL24 C-terminal" evidence="7">
    <location>
        <begin position="39"/>
        <end position="101"/>
    </location>
</feature>
<dbReference type="RefSeq" id="WP_145195737.1">
    <property type="nucleotide sequence ID" value="NZ_CP036267.1"/>
</dbReference>
<accession>A0A517QI15</accession>
<keyword evidence="2 5" id="KW-0689">Ribosomal protein</keyword>
<keyword evidence="5" id="KW-0694">RNA-binding</keyword>
<evidence type="ECO:0000256" key="2">
    <source>
        <dbReference type="ARBA" id="ARBA00022980"/>
    </source>
</evidence>